<proteinExistence type="predicted"/>
<dbReference type="EMBL" id="FMJD01000005">
    <property type="protein sequence ID" value="SCM74611.1"/>
    <property type="molecule type" value="Genomic_DNA"/>
</dbReference>
<keyword evidence="1" id="KW-0812">Transmembrane</keyword>
<keyword evidence="1" id="KW-1133">Transmembrane helix</keyword>
<gene>
    <name evidence="2" type="ORF">KL86PLE_130284</name>
</gene>
<name>A0A212LAM1_9HYPH</name>
<reference evidence="2" key="1">
    <citation type="submission" date="2016-08" db="EMBL/GenBank/DDBJ databases">
        <authorList>
            <person name="Seilhamer J.J."/>
        </authorList>
    </citation>
    <scope>NUCLEOTIDE SEQUENCE</scope>
    <source>
        <strain evidence="2">86</strain>
    </source>
</reference>
<evidence type="ECO:0000256" key="1">
    <source>
        <dbReference type="SAM" id="Phobius"/>
    </source>
</evidence>
<feature type="transmembrane region" description="Helical" evidence="1">
    <location>
        <begin position="5"/>
        <end position="25"/>
    </location>
</feature>
<feature type="transmembrane region" description="Helical" evidence="1">
    <location>
        <begin position="68"/>
        <end position="85"/>
    </location>
</feature>
<organism evidence="2">
    <name type="scientific">uncultured Pleomorphomonas sp</name>
    <dbReference type="NCBI Taxonomy" id="442121"/>
    <lineage>
        <taxon>Bacteria</taxon>
        <taxon>Pseudomonadati</taxon>
        <taxon>Pseudomonadota</taxon>
        <taxon>Alphaproteobacteria</taxon>
        <taxon>Hyphomicrobiales</taxon>
        <taxon>Pleomorphomonadaceae</taxon>
        <taxon>Pleomorphomonas</taxon>
        <taxon>environmental samples</taxon>
    </lineage>
</organism>
<dbReference type="AlphaFoldDB" id="A0A212LAM1"/>
<accession>A0A212LAM1</accession>
<feature type="transmembrane region" description="Helical" evidence="1">
    <location>
        <begin position="37"/>
        <end position="56"/>
    </location>
</feature>
<protein>
    <submittedName>
        <fullName evidence="2">Uncharacterized protein</fullName>
    </submittedName>
</protein>
<sequence>MRQPVLYIAVAILVIATGILLIFGGSGSIAGLAPAQFANAAYLSIFALLIGASLAIGRHRVDARLWHIAVWLAVFLALAAGYRWFHQEPTVVVPSGNARSTAI</sequence>
<keyword evidence="1" id="KW-0472">Membrane</keyword>
<evidence type="ECO:0000313" key="2">
    <source>
        <dbReference type="EMBL" id="SCM74611.1"/>
    </source>
</evidence>
<dbReference type="RefSeq" id="WP_288199785.1">
    <property type="nucleotide sequence ID" value="NZ_LT608334.1"/>
</dbReference>